<feature type="active site" description="Nucleophile" evidence="9">
    <location>
        <position position="107"/>
    </location>
</feature>
<dbReference type="NCBIfam" id="NF001138">
    <property type="entry name" value="PRK00143.1"/>
    <property type="match status" value="1"/>
</dbReference>
<evidence type="ECO:0000256" key="2">
    <source>
        <dbReference type="ARBA" id="ARBA00022679"/>
    </source>
</evidence>
<feature type="binding site" evidence="9">
    <location>
        <position position="38"/>
    </location>
    <ligand>
        <name>ATP</name>
        <dbReference type="ChEBI" id="CHEBI:30616"/>
    </ligand>
</feature>
<comment type="caution">
    <text evidence="9">Lacks conserved residue(s) required for the propagation of feature annotation.</text>
</comment>
<evidence type="ECO:0000313" key="12">
    <source>
        <dbReference type="EMBL" id="OHA47050.1"/>
    </source>
</evidence>
<dbReference type="InterPro" id="IPR046885">
    <property type="entry name" value="MnmA-like_C"/>
</dbReference>
<protein>
    <recommendedName>
        <fullName evidence="9">tRNA-specific 2-thiouridylase MnmA</fullName>
        <ecNumber evidence="9">2.8.1.13</ecNumber>
    </recommendedName>
</protein>
<dbReference type="HAMAP" id="MF_00144">
    <property type="entry name" value="tRNA_thiouridyl_MnmA"/>
    <property type="match status" value="1"/>
</dbReference>
<evidence type="ECO:0000259" key="11">
    <source>
        <dbReference type="Pfam" id="PF20259"/>
    </source>
</evidence>
<evidence type="ECO:0000256" key="4">
    <source>
        <dbReference type="ARBA" id="ARBA00022741"/>
    </source>
</evidence>
<keyword evidence="1 9" id="KW-0820">tRNA-binding</keyword>
<comment type="subcellular location">
    <subcellularLocation>
        <location evidence="9">Cytoplasm</location>
    </subcellularLocation>
</comment>
<dbReference type="FunFam" id="2.30.30.280:FF:000001">
    <property type="entry name" value="tRNA-specific 2-thiouridylase MnmA"/>
    <property type="match status" value="1"/>
</dbReference>
<feature type="binding site" evidence="9">
    <location>
        <position position="131"/>
    </location>
    <ligand>
        <name>ATP</name>
        <dbReference type="ChEBI" id="CHEBI:30616"/>
    </ligand>
</feature>
<reference evidence="12 13" key="1">
    <citation type="journal article" date="2016" name="Nat. Commun.">
        <title>Thousands of microbial genomes shed light on interconnected biogeochemical processes in an aquifer system.</title>
        <authorList>
            <person name="Anantharaman K."/>
            <person name="Brown C.T."/>
            <person name="Hug L.A."/>
            <person name="Sharon I."/>
            <person name="Castelle C.J."/>
            <person name="Probst A.J."/>
            <person name="Thomas B.C."/>
            <person name="Singh A."/>
            <person name="Wilkins M.J."/>
            <person name="Karaoz U."/>
            <person name="Brodie E.L."/>
            <person name="Williams K.H."/>
            <person name="Hubbard S.S."/>
            <person name="Banfield J.F."/>
        </authorList>
    </citation>
    <scope>NUCLEOTIDE SEQUENCE [LARGE SCALE GENOMIC DNA]</scope>
</reference>
<evidence type="ECO:0000259" key="10">
    <source>
        <dbReference type="Pfam" id="PF20258"/>
    </source>
</evidence>
<evidence type="ECO:0000256" key="6">
    <source>
        <dbReference type="ARBA" id="ARBA00022884"/>
    </source>
</evidence>
<keyword evidence="7" id="KW-1015">Disulfide bond</keyword>
<feature type="region of interest" description="Interaction with target base in tRNA" evidence="9">
    <location>
        <begin position="102"/>
        <end position="104"/>
    </location>
</feature>
<comment type="similarity">
    <text evidence="9">Belongs to the MnmA/TRMU family.</text>
</comment>
<evidence type="ECO:0000256" key="7">
    <source>
        <dbReference type="ARBA" id="ARBA00023157"/>
    </source>
</evidence>
<accession>A0A1G2PFE6</accession>
<dbReference type="GO" id="GO:0002143">
    <property type="term" value="P:tRNA wobble position uridine thiolation"/>
    <property type="evidence" value="ECO:0007669"/>
    <property type="project" value="TreeGrafter"/>
</dbReference>
<dbReference type="GO" id="GO:0005737">
    <property type="term" value="C:cytoplasm"/>
    <property type="evidence" value="ECO:0007669"/>
    <property type="project" value="UniProtKB-SubCell"/>
</dbReference>
<keyword evidence="4 9" id="KW-0547">Nucleotide-binding</keyword>
<feature type="site" description="Interaction with tRNA" evidence="9">
    <location>
        <position position="132"/>
    </location>
</feature>
<dbReference type="AlphaFoldDB" id="A0A1G2PFE6"/>
<dbReference type="Gene3D" id="2.30.30.280">
    <property type="entry name" value="Adenine nucleotide alpha hydrolases-like domains"/>
    <property type="match status" value="1"/>
</dbReference>
<dbReference type="InterPro" id="IPR004506">
    <property type="entry name" value="MnmA-like"/>
</dbReference>
<feature type="active site" description="Cysteine persulfide intermediate" evidence="9">
    <location>
        <position position="200"/>
    </location>
</feature>
<dbReference type="InterPro" id="IPR014729">
    <property type="entry name" value="Rossmann-like_a/b/a_fold"/>
</dbReference>
<keyword evidence="9" id="KW-0963">Cytoplasm</keyword>
<dbReference type="PANTHER" id="PTHR11933:SF5">
    <property type="entry name" value="MITOCHONDRIAL TRNA-SPECIFIC 2-THIOURIDYLASE 1"/>
    <property type="match status" value="1"/>
</dbReference>
<dbReference type="EMBL" id="MHSR01000008">
    <property type="protein sequence ID" value="OHA47050.1"/>
    <property type="molecule type" value="Genomic_DNA"/>
</dbReference>
<feature type="site" description="Interaction with tRNA" evidence="9">
    <location>
        <position position="341"/>
    </location>
</feature>
<dbReference type="NCBIfam" id="TIGR00420">
    <property type="entry name" value="trmU"/>
    <property type="match status" value="1"/>
</dbReference>
<evidence type="ECO:0000256" key="1">
    <source>
        <dbReference type="ARBA" id="ARBA00022555"/>
    </source>
</evidence>
<evidence type="ECO:0000256" key="9">
    <source>
        <dbReference type="HAMAP-Rule" id="MF_00144"/>
    </source>
</evidence>
<dbReference type="InterPro" id="IPR046884">
    <property type="entry name" value="MnmA-like_central"/>
</dbReference>
<keyword evidence="3 9" id="KW-0819">tRNA processing</keyword>
<comment type="catalytic activity">
    <reaction evidence="8 9">
        <text>S-sulfanyl-L-cysteinyl-[protein] + uridine(34) in tRNA + AH2 + ATP = 2-thiouridine(34) in tRNA + L-cysteinyl-[protein] + A + AMP + diphosphate + H(+)</text>
        <dbReference type="Rhea" id="RHEA:47032"/>
        <dbReference type="Rhea" id="RHEA-COMP:10131"/>
        <dbReference type="Rhea" id="RHEA-COMP:11726"/>
        <dbReference type="Rhea" id="RHEA-COMP:11727"/>
        <dbReference type="Rhea" id="RHEA-COMP:11728"/>
        <dbReference type="ChEBI" id="CHEBI:13193"/>
        <dbReference type="ChEBI" id="CHEBI:15378"/>
        <dbReference type="ChEBI" id="CHEBI:17499"/>
        <dbReference type="ChEBI" id="CHEBI:29950"/>
        <dbReference type="ChEBI" id="CHEBI:30616"/>
        <dbReference type="ChEBI" id="CHEBI:33019"/>
        <dbReference type="ChEBI" id="CHEBI:61963"/>
        <dbReference type="ChEBI" id="CHEBI:65315"/>
        <dbReference type="ChEBI" id="CHEBI:87170"/>
        <dbReference type="ChEBI" id="CHEBI:456215"/>
        <dbReference type="EC" id="2.8.1.13"/>
    </reaction>
</comment>
<feature type="domain" description="tRNA-specific 2-thiouridylase MnmA-like central" evidence="11">
    <location>
        <begin position="209"/>
        <end position="271"/>
    </location>
</feature>
<dbReference type="EC" id="2.8.1.13" evidence="9"/>
<dbReference type="PANTHER" id="PTHR11933">
    <property type="entry name" value="TRNA 5-METHYLAMINOMETHYL-2-THIOURIDYLATE -METHYLTRANSFERASE"/>
    <property type="match status" value="1"/>
</dbReference>
<dbReference type="GO" id="GO:0103016">
    <property type="term" value="F:tRNA-uridine 2-sulfurtransferase activity"/>
    <property type="evidence" value="ECO:0007669"/>
    <property type="project" value="UniProtKB-EC"/>
</dbReference>
<proteinExistence type="inferred from homology"/>
<dbReference type="GO" id="GO:0005524">
    <property type="term" value="F:ATP binding"/>
    <property type="evidence" value="ECO:0007669"/>
    <property type="project" value="UniProtKB-KW"/>
</dbReference>
<dbReference type="Pfam" id="PF20259">
    <property type="entry name" value="tRNA_Me_trans_M"/>
    <property type="match status" value="1"/>
</dbReference>
<sequence>MDNKTNKKIYVGLSGGVDSSVAAALLKEQGFDVTGIFIKCWSPEFAGFSSAEECPWEQDQKDAEDVAKKLGVPFKSLNLEKEYWERVSSPTIQDYARGLTPNPDVLCNKEIKFGLFLEYALRQGADLIATGHYVKKSADNSLLCAEDINKDQSYFLWMLNRVQLEKCLFPIGDYTKQEVRDMARKYALPTAEKSDSQGICFVGNVPIRQFLKHYIEERPGEVVTLNGKVVGRHEGVAFYTIGQRRGIGSFGGEAPYYVTKKDLSANTITVVPPSQIEQLYQDKLVASNTNWISGLQPVLPLKCFCRIRYRQELQKCTIVDFTDGYLQVEFSKPQRGIAEGQSIVFYDKDVVIGGAIIHHNFT</sequence>
<dbReference type="FunFam" id="3.40.50.620:FF:000115">
    <property type="entry name" value="tRNA-specific 2-thiouridylase MnmA"/>
    <property type="match status" value="1"/>
</dbReference>
<dbReference type="Pfam" id="PF20258">
    <property type="entry name" value="tRNA_Me_trans_C"/>
    <property type="match status" value="1"/>
</dbReference>
<dbReference type="GO" id="GO:0000049">
    <property type="term" value="F:tRNA binding"/>
    <property type="evidence" value="ECO:0007669"/>
    <property type="project" value="UniProtKB-KW"/>
</dbReference>
<feature type="domain" description="tRNA-specific 2-thiouridylase MnmA-like C-terminal" evidence="10">
    <location>
        <begin position="282"/>
        <end position="357"/>
    </location>
</feature>
<keyword evidence="2 9" id="KW-0808">Transferase</keyword>
<evidence type="ECO:0000256" key="5">
    <source>
        <dbReference type="ARBA" id="ARBA00022840"/>
    </source>
</evidence>
<dbReference type="Pfam" id="PF03054">
    <property type="entry name" value="tRNA_Me_trans"/>
    <property type="match status" value="1"/>
</dbReference>
<dbReference type="CDD" id="cd01998">
    <property type="entry name" value="MnmA_TRMU-like"/>
    <property type="match status" value="1"/>
</dbReference>
<name>A0A1G2PFE6_9BACT</name>
<comment type="caution">
    <text evidence="12">The sequence shown here is derived from an EMBL/GenBank/DDBJ whole genome shotgun (WGS) entry which is preliminary data.</text>
</comment>
<dbReference type="SUPFAM" id="SSF52402">
    <property type="entry name" value="Adenine nucleotide alpha hydrolases-like"/>
    <property type="match status" value="1"/>
</dbReference>
<gene>
    <name evidence="9" type="primary">mnmA</name>
    <name evidence="12" type="ORF">A2828_03710</name>
</gene>
<dbReference type="InterPro" id="IPR023382">
    <property type="entry name" value="MnmA-like_central_sf"/>
</dbReference>
<keyword evidence="6 9" id="KW-0694">RNA-binding</keyword>
<evidence type="ECO:0000313" key="13">
    <source>
        <dbReference type="Proteomes" id="UP000178869"/>
    </source>
</evidence>
<dbReference type="Gene3D" id="3.40.50.620">
    <property type="entry name" value="HUPs"/>
    <property type="match status" value="1"/>
</dbReference>
<feature type="binding site" evidence="9">
    <location>
        <begin position="12"/>
        <end position="19"/>
    </location>
    <ligand>
        <name>ATP</name>
        <dbReference type="ChEBI" id="CHEBI:30616"/>
    </ligand>
</feature>
<organism evidence="12 13">
    <name type="scientific">Candidatus Terrybacteria bacterium RIFCSPHIGHO2_01_FULL_43_35</name>
    <dbReference type="NCBI Taxonomy" id="1802361"/>
    <lineage>
        <taxon>Bacteria</taxon>
        <taxon>Candidatus Terryibacteriota</taxon>
    </lineage>
</organism>
<feature type="region of interest" description="Interaction with tRNA" evidence="9">
    <location>
        <begin position="150"/>
        <end position="152"/>
    </location>
</feature>
<evidence type="ECO:0000256" key="3">
    <source>
        <dbReference type="ARBA" id="ARBA00022694"/>
    </source>
</evidence>
<keyword evidence="5 9" id="KW-0067">ATP-binding</keyword>
<comment type="function">
    <text evidence="9">Catalyzes the 2-thiolation of uridine at the wobble position (U34) of tRNA, leading to the formation of s(2)U34.</text>
</comment>
<dbReference type="Gene3D" id="2.40.30.10">
    <property type="entry name" value="Translation factors"/>
    <property type="match status" value="1"/>
</dbReference>
<feature type="region of interest" description="Interaction with tRNA" evidence="9">
    <location>
        <begin position="308"/>
        <end position="309"/>
    </location>
</feature>
<dbReference type="Proteomes" id="UP000178869">
    <property type="component" value="Unassembled WGS sequence"/>
</dbReference>
<evidence type="ECO:0000256" key="8">
    <source>
        <dbReference type="ARBA" id="ARBA00051542"/>
    </source>
</evidence>